<keyword evidence="3" id="KW-1185">Reference proteome</keyword>
<feature type="region of interest" description="Disordered" evidence="1">
    <location>
        <begin position="75"/>
        <end position="140"/>
    </location>
</feature>
<comment type="caution">
    <text evidence="2">The sequence shown here is derived from an EMBL/GenBank/DDBJ whole genome shotgun (WGS) entry which is preliminary data.</text>
</comment>
<dbReference type="Proteomes" id="UP000218231">
    <property type="component" value="Unassembled WGS sequence"/>
</dbReference>
<proteinExistence type="predicted"/>
<dbReference type="EMBL" id="LIAE01009207">
    <property type="protein sequence ID" value="PAV70813.1"/>
    <property type="molecule type" value="Genomic_DNA"/>
</dbReference>
<evidence type="ECO:0000313" key="2">
    <source>
        <dbReference type="EMBL" id="PAV70813.1"/>
    </source>
</evidence>
<evidence type="ECO:0000313" key="3">
    <source>
        <dbReference type="Proteomes" id="UP000218231"/>
    </source>
</evidence>
<organism evidence="2 3">
    <name type="scientific">Diploscapter pachys</name>
    <dbReference type="NCBI Taxonomy" id="2018661"/>
    <lineage>
        <taxon>Eukaryota</taxon>
        <taxon>Metazoa</taxon>
        <taxon>Ecdysozoa</taxon>
        <taxon>Nematoda</taxon>
        <taxon>Chromadorea</taxon>
        <taxon>Rhabditida</taxon>
        <taxon>Rhabditina</taxon>
        <taxon>Rhabditomorpha</taxon>
        <taxon>Rhabditoidea</taxon>
        <taxon>Rhabditidae</taxon>
        <taxon>Diploscapter</taxon>
    </lineage>
</organism>
<sequence length="368" mass="42701">MRQSVYPSHTGLVARPENRIAVYNSRDLEQIFRGFVHYQQFLNPLVWVEGQSMSNRKNSNTIDQSIHYSSISLTSKSSTELTEHMATTDTAEEISEKDKDSPPAHTPTTESTETETDTEEASSESASEEENEGELPVGTVSGKWTKDYIKSIRKGTLKQIKQEEQCGLGKYTFKSDPKRTQLMRSHESTHMGQFFNVHEYTCDVGKCMERSNKRKVMQKHVEQKHSKELIQGSGYRNIANQYHILHVLLISWLCLENYWKFAATLPKSWYDQIDDISKKTLQRFCEDISILLHVRHDLHSKIVAFLNQSSESYPHWDQLKEAIKASSLHMDLRNRYKRTKNTNEEVSMLANLLQILESYENSKREKEK</sequence>
<protein>
    <submittedName>
        <fullName evidence="2">Uncharacterized protein</fullName>
    </submittedName>
</protein>
<gene>
    <name evidence="2" type="ORF">WR25_23028</name>
</gene>
<feature type="compositionally biased region" description="Acidic residues" evidence="1">
    <location>
        <begin position="112"/>
        <end position="133"/>
    </location>
</feature>
<accession>A0A2A2KAB8</accession>
<reference evidence="2 3" key="1">
    <citation type="journal article" date="2017" name="Curr. Biol.">
        <title>Genome architecture and evolution of a unichromosomal asexual nematode.</title>
        <authorList>
            <person name="Fradin H."/>
            <person name="Zegar C."/>
            <person name="Gutwein M."/>
            <person name="Lucas J."/>
            <person name="Kovtun M."/>
            <person name="Corcoran D."/>
            <person name="Baugh L.R."/>
            <person name="Kiontke K."/>
            <person name="Gunsalus K."/>
            <person name="Fitch D.H."/>
            <person name="Piano F."/>
        </authorList>
    </citation>
    <scope>NUCLEOTIDE SEQUENCE [LARGE SCALE GENOMIC DNA]</scope>
    <source>
        <strain evidence="2">PF1309</strain>
    </source>
</reference>
<name>A0A2A2KAB8_9BILA</name>
<dbReference type="AlphaFoldDB" id="A0A2A2KAB8"/>
<evidence type="ECO:0000256" key="1">
    <source>
        <dbReference type="SAM" id="MobiDB-lite"/>
    </source>
</evidence>